<sequence length="156" mass="17485">MQPELAFSFAVEVEVDPPIIVNRTPEGGKRQLIPIRGGVVSGQLEGQVMPGGVDSQIIRADGLCELSARYAIQTTSGHNVYLENNGIRRVPEPWRGALFGDDMAFFNQIPAEAIYFRATPRFEIYHPTLSWLRENIFICSGERSEKGVSLKFYRVL</sequence>
<reference evidence="2 3" key="1">
    <citation type="submission" date="2018-01" db="EMBL/GenBank/DDBJ databases">
        <title>Complete and assembled Genome of Pantoea gaviniae DSM22758T.</title>
        <authorList>
            <person name="Stevens M.J.A."/>
            <person name="Zurfluh K."/>
            <person name="Stephan R."/>
        </authorList>
    </citation>
    <scope>NUCLEOTIDE SEQUENCE [LARGE SCALE GENOMIC DNA]</scope>
    <source>
        <strain evidence="2 3">DSM 22758</strain>
    </source>
</reference>
<evidence type="ECO:0000313" key="2">
    <source>
        <dbReference type="EMBL" id="AUX92415.1"/>
    </source>
</evidence>
<dbReference type="OrthoDB" id="5294829at2"/>
<dbReference type="PANTHER" id="PTHR37315:SF1">
    <property type="entry name" value="UPF0311 PROTEIN BLR7842"/>
    <property type="match status" value="1"/>
</dbReference>
<protein>
    <recommendedName>
        <fullName evidence="1">UPF0311 protein C2E15_04500</fullName>
    </recommendedName>
</protein>
<evidence type="ECO:0000313" key="3">
    <source>
        <dbReference type="Proteomes" id="UP000238365"/>
    </source>
</evidence>
<evidence type="ECO:0000256" key="1">
    <source>
        <dbReference type="HAMAP-Rule" id="MF_00775"/>
    </source>
</evidence>
<organism evidence="2 3">
    <name type="scientific">Mixta gaviniae</name>
    <dbReference type="NCBI Taxonomy" id="665914"/>
    <lineage>
        <taxon>Bacteria</taxon>
        <taxon>Pseudomonadati</taxon>
        <taxon>Pseudomonadota</taxon>
        <taxon>Gammaproteobacteria</taxon>
        <taxon>Enterobacterales</taxon>
        <taxon>Erwiniaceae</taxon>
        <taxon>Mixta</taxon>
    </lineage>
</organism>
<dbReference type="RefSeq" id="WP_104956311.1">
    <property type="nucleotide sequence ID" value="NZ_CP026377.1"/>
</dbReference>
<dbReference type="PANTHER" id="PTHR37315">
    <property type="entry name" value="UPF0311 PROTEIN BLR7842"/>
    <property type="match status" value="1"/>
</dbReference>
<dbReference type="InterPro" id="IPR020915">
    <property type="entry name" value="UPF0311"/>
</dbReference>
<gene>
    <name evidence="2" type="ORF">C2E15_04500</name>
</gene>
<dbReference type="KEGG" id="pgz:C2E15_04500"/>
<proteinExistence type="inferred from homology"/>
<accession>A0A1X1E6S5</accession>
<dbReference type="Gene3D" id="2.40.160.20">
    <property type="match status" value="1"/>
</dbReference>
<comment type="similarity">
    <text evidence="1">Belongs to the UPF0311 family.</text>
</comment>
<keyword evidence="3" id="KW-1185">Reference proteome</keyword>
<dbReference type="Pfam" id="PF11578">
    <property type="entry name" value="DUF3237"/>
    <property type="match status" value="1"/>
</dbReference>
<dbReference type="AlphaFoldDB" id="A0A1X1E6S5"/>
<dbReference type="HAMAP" id="MF_00775">
    <property type="entry name" value="UPF0311"/>
    <property type="match status" value="1"/>
</dbReference>
<dbReference type="Proteomes" id="UP000238365">
    <property type="component" value="Chromosome"/>
</dbReference>
<dbReference type="EMBL" id="CP026377">
    <property type="protein sequence ID" value="AUX92415.1"/>
    <property type="molecule type" value="Genomic_DNA"/>
</dbReference>
<name>A0A1X1E6S5_9GAMM</name>